<name>A0A845MFU9_9PROT</name>
<evidence type="ECO:0000313" key="1">
    <source>
        <dbReference type="EMBL" id="MZR22848.1"/>
    </source>
</evidence>
<comment type="caution">
    <text evidence="1">The sequence shown here is derived from an EMBL/GenBank/DDBJ whole genome shotgun (WGS) entry which is preliminary data.</text>
</comment>
<organism evidence="1 2">
    <name type="scientific">Sneathiella chungangensis</name>
    <dbReference type="NCBI Taxonomy" id="1418234"/>
    <lineage>
        <taxon>Bacteria</taxon>
        <taxon>Pseudomonadati</taxon>
        <taxon>Pseudomonadota</taxon>
        <taxon>Alphaproteobacteria</taxon>
        <taxon>Sneathiellales</taxon>
        <taxon>Sneathiellaceae</taxon>
        <taxon>Sneathiella</taxon>
    </lineage>
</organism>
<dbReference type="Proteomes" id="UP000445696">
    <property type="component" value="Unassembled WGS sequence"/>
</dbReference>
<evidence type="ECO:0000313" key="2">
    <source>
        <dbReference type="Proteomes" id="UP000445696"/>
    </source>
</evidence>
<reference evidence="1 2" key="1">
    <citation type="journal article" date="2014" name="Int. J. Syst. Evol. Microbiol.">
        <title>Sneathiella chungangensis sp. nov., isolated from a marine sand, and emended description of the genus Sneathiella.</title>
        <authorList>
            <person name="Siamphan C."/>
            <person name="Kim H."/>
            <person name="Lee J.S."/>
            <person name="Kim W."/>
        </authorList>
    </citation>
    <scope>NUCLEOTIDE SEQUENCE [LARGE SCALE GENOMIC DNA]</scope>
    <source>
        <strain evidence="1 2">KCTC 32476</strain>
    </source>
</reference>
<dbReference type="InterPro" id="IPR019600">
    <property type="entry name" value="Hemin_uptake_protein_HemP"/>
</dbReference>
<dbReference type="Gene3D" id="2.10.70.10">
    <property type="entry name" value="Complement Module, domain 1"/>
    <property type="match status" value="1"/>
</dbReference>
<keyword evidence="2" id="KW-1185">Reference proteome</keyword>
<protein>
    <submittedName>
        <fullName evidence="1">Hemin uptake protein HemP</fullName>
    </submittedName>
</protein>
<proteinExistence type="predicted"/>
<gene>
    <name evidence="1" type="primary">hemP</name>
    <name evidence="1" type="ORF">GQF03_10945</name>
</gene>
<accession>A0A845MFU9</accession>
<dbReference type="AlphaFoldDB" id="A0A845MFU9"/>
<dbReference type="OrthoDB" id="7870498at2"/>
<dbReference type="Pfam" id="PF10636">
    <property type="entry name" value="hemP"/>
    <property type="match status" value="1"/>
</dbReference>
<dbReference type="EMBL" id="WTVA01000004">
    <property type="protein sequence ID" value="MZR22848.1"/>
    <property type="molecule type" value="Genomic_DNA"/>
</dbReference>
<sequence length="44" mass="4995">MIMLVDETLQSGDLFARGKELTIVHNSEFYKLRLTGNGKLILTK</sequence>